<dbReference type="InterPro" id="IPR045584">
    <property type="entry name" value="Pilin-like"/>
</dbReference>
<dbReference type="InterPro" id="IPR013545">
    <property type="entry name" value="T2SS_protein-GspG_C"/>
</dbReference>
<reference evidence="3" key="1">
    <citation type="submission" date="2021-03" db="EMBL/GenBank/DDBJ databases">
        <authorList>
            <person name="Wang G."/>
        </authorList>
    </citation>
    <scope>NUCLEOTIDE SEQUENCE</scope>
    <source>
        <strain evidence="3">KCTC 12899</strain>
    </source>
</reference>
<accession>A0A8J7Q6Q5</accession>
<feature type="domain" description="Type II secretion system protein GspG C-terminal" evidence="2">
    <location>
        <begin position="87"/>
        <end position="175"/>
    </location>
</feature>
<dbReference type="AlphaFoldDB" id="A0A8J7Q6Q5"/>
<keyword evidence="4" id="KW-1185">Reference proteome</keyword>
<proteinExistence type="predicted"/>
<evidence type="ECO:0000256" key="1">
    <source>
        <dbReference type="SAM" id="SignalP"/>
    </source>
</evidence>
<keyword evidence="1" id="KW-0732">Signal</keyword>
<evidence type="ECO:0000313" key="4">
    <source>
        <dbReference type="Proteomes" id="UP000664417"/>
    </source>
</evidence>
<dbReference type="EMBL" id="JAFREP010000008">
    <property type="protein sequence ID" value="MBO1319201.1"/>
    <property type="molecule type" value="Genomic_DNA"/>
</dbReference>
<protein>
    <submittedName>
        <fullName evidence="3">Type II secretion system protein GspG</fullName>
    </submittedName>
</protein>
<dbReference type="Gene3D" id="3.30.700.10">
    <property type="entry name" value="Glycoprotein, Type 4 Pilin"/>
    <property type="match status" value="1"/>
</dbReference>
<organism evidence="3 4">
    <name type="scientific">Acanthopleuribacter pedis</name>
    <dbReference type="NCBI Taxonomy" id="442870"/>
    <lineage>
        <taxon>Bacteria</taxon>
        <taxon>Pseudomonadati</taxon>
        <taxon>Acidobacteriota</taxon>
        <taxon>Holophagae</taxon>
        <taxon>Acanthopleuribacterales</taxon>
        <taxon>Acanthopleuribacteraceae</taxon>
        <taxon>Acanthopleuribacter</taxon>
    </lineage>
</organism>
<comment type="caution">
    <text evidence="3">The sequence shown here is derived from an EMBL/GenBank/DDBJ whole genome shotgun (WGS) entry which is preliminary data.</text>
</comment>
<dbReference type="PROSITE" id="PS51257">
    <property type="entry name" value="PROKAR_LIPOPROTEIN"/>
    <property type="match status" value="1"/>
</dbReference>
<feature type="signal peptide" evidence="1">
    <location>
        <begin position="1"/>
        <end position="18"/>
    </location>
</feature>
<name>A0A8J7Q6Q5_9BACT</name>
<evidence type="ECO:0000313" key="3">
    <source>
        <dbReference type="EMBL" id="MBO1319201.1"/>
    </source>
</evidence>
<dbReference type="RefSeq" id="WP_207859019.1">
    <property type="nucleotide sequence ID" value="NZ_JAFREP010000008.1"/>
</dbReference>
<feature type="chain" id="PRO_5035224066" evidence="1">
    <location>
        <begin position="19"/>
        <end position="190"/>
    </location>
</feature>
<dbReference type="SUPFAM" id="SSF54523">
    <property type="entry name" value="Pili subunits"/>
    <property type="match status" value="1"/>
</dbReference>
<evidence type="ECO:0000259" key="2">
    <source>
        <dbReference type="Pfam" id="PF08334"/>
    </source>
</evidence>
<sequence>MKYLIQICFALLVIGGLAACKDEKAEKAKQLYDRAELYAERRQFAQAIEIMQRIQIDYGETEYGPRSEKMIDDYRGLERLVLDNDRQEIRSKFSRIHRALDNYRVRFLSYPITTEDMKKLPSVVNPEWVDPWGNPIYYKPTYSSNRIPRRAPDGYVLASFGKDGLPGGTGQDLDLFYKDNKEIETLFPQD</sequence>
<dbReference type="Pfam" id="PF08334">
    <property type="entry name" value="T2SSG"/>
    <property type="match status" value="1"/>
</dbReference>
<gene>
    <name evidence="3" type="ORF">J3U88_12085</name>
</gene>
<dbReference type="Proteomes" id="UP000664417">
    <property type="component" value="Unassembled WGS sequence"/>
</dbReference>